<proteinExistence type="inferred from homology"/>
<evidence type="ECO:0000256" key="3">
    <source>
        <dbReference type="ARBA" id="ARBA00022723"/>
    </source>
</evidence>
<name>A0A0J9EW69_9FIRM</name>
<accession>A0A0J9EW69</accession>
<dbReference type="PANTHER" id="PTHR43595">
    <property type="entry name" value="37S RIBOSOMAL PROTEIN S26, MITOCHONDRIAL"/>
    <property type="match status" value="1"/>
</dbReference>
<gene>
    <name evidence="9" type="ORF">HMPREF9470_02145</name>
</gene>
<dbReference type="GeneID" id="93161913"/>
<dbReference type="EMBL" id="ADLK01000019">
    <property type="protein sequence ID" value="KMW20130.1"/>
    <property type="molecule type" value="Genomic_DNA"/>
</dbReference>
<dbReference type="Gene3D" id="3.55.40.20">
    <property type="entry name" value="Iron/manganese superoxide dismutase, C-terminal domain"/>
    <property type="match status" value="1"/>
</dbReference>
<comment type="function">
    <text evidence="6">Destroys radicals which are normally produced within the cells and which are toxic to biological systems.</text>
</comment>
<sequence>MNQHYKFVNTPLPYSYNAMEPYIDEKTMYLHHDKHLQTYIDNLNNALSQYPEFQTWTLEQLLVNVPSLPTALQTAVTNNGGGVFNHQFYFSNLTNPAPSQPVGLLAESINMEFGSFQDFQNQFKTAALSVFGSGYAWLVVNAVGQLAIITTKNQDTPLPLGMCPVLNLDVWEHAYYLKHYNLRGDYIDDWFHVVNWKNANSSYRRCFGMEP</sequence>
<feature type="domain" description="Manganese/iron superoxide dismutase N-terminal" evidence="7">
    <location>
        <begin position="10"/>
        <end position="93"/>
    </location>
</feature>
<dbReference type="InterPro" id="IPR036314">
    <property type="entry name" value="SOD_C_sf"/>
</dbReference>
<dbReference type="GO" id="GO:0004784">
    <property type="term" value="F:superoxide dismutase activity"/>
    <property type="evidence" value="ECO:0007669"/>
    <property type="project" value="UniProtKB-EC"/>
</dbReference>
<dbReference type="InterPro" id="IPR019831">
    <property type="entry name" value="Mn/Fe_SOD_N"/>
</dbReference>
<dbReference type="AlphaFoldDB" id="A0A0J9EW69"/>
<evidence type="ECO:0000256" key="2">
    <source>
        <dbReference type="ARBA" id="ARBA00012682"/>
    </source>
</evidence>
<dbReference type="PATRIC" id="fig|742734.4.peg.2307"/>
<dbReference type="FunFam" id="3.55.40.20:FF:000004">
    <property type="entry name" value="Superoxide dismutase [Fe]"/>
    <property type="match status" value="1"/>
</dbReference>
<dbReference type="RefSeq" id="WP_048929812.1">
    <property type="nucleotide sequence ID" value="NZ_KQ235877.1"/>
</dbReference>
<evidence type="ECO:0000256" key="6">
    <source>
        <dbReference type="RuleBase" id="RU000414"/>
    </source>
</evidence>
<evidence type="ECO:0000256" key="1">
    <source>
        <dbReference type="ARBA" id="ARBA00008714"/>
    </source>
</evidence>
<dbReference type="InterPro" id="IPR019833">
    <property type="entry name" value="Mn/Fe_SOD_BS"/>
</dbReference>
<feature type="binding site" evidence="5">
    <location>
        <position position="173"/>
    </location>
    <ligand>
        <name>Mn(2+)</name>
        <dbReference type="ChEBI" id="CHEBI:29035"/>
    </ligand>
</feature>
<protein>
    <recommendedName>
        <fullName evidence="2 6">Superoxide dismutase</fullName>
        <ecNumber evidence="2 6">1.15.1.1</ecNumber>
    </recommendedName>
</protein>
<dbReference type="SUPFAM" id="SSF46609">
    <property type="entry name" value="Fe,Mn superoxide dismutase (SOD), N-terminal domain"/>
    <property type="match status" value="1"/>
</dbReference>
<evidence type="ECO:0000259" key="7">
    <source>
        <dbReference type="Pfam" id="PF00081"/>
    </source>
</evidence>
<evidence type="ECO:0000313" key="9">
    <source>
        <dbReference type="EMBL" id="KMW20130.1"/>
    </source>
</evidence>
<keyword evidence="3 5" id="KW-0479">Metal-binding</keyword>
<dbReference type="GO" id="GO:0046872">
    <property type="term" value="F:metal ion binding"/>
    <property type="evidence" value="ECO:0007669"/>
    <property type="project" value="UniProtKB-KW"/>
</dbReference>
<dbReference type="InterPro" id="IPR036324">
    <property type="entry name" value="Mn/Fe_SOD_N_sf"/>
</dbReference>
<dbReference type="GO" id="GO:0005737">
    <property type="term" value="C:cytoplasm"/>
    <property type="evidence" value="ECO:0007669"/>
    <property type="project" value="TreeGrafter"/>
</dbReference>
<dbReference type="PANTHER" id="PTHR43595:SF2">
    <property type="entry name" value="SMALL RIBOSOMAL SUBUNIT PROTEIN MS42"/>
    <property type="match status" value="1"/>
</dbReference>
<dbReference type="Pfam" id="PF02777">
    <property type="entry name" value="Sod_Fe_C"/>
    <property type="match status" value="1"/>
</dbReference>
<dbReference type="SUPFAM" id="SSF54719">
    <property type="entry name" value="Fe,Mn superoxide dismutase (SOD), C-terminal domain"/>
    <property type="match status" value="1"/>
</dbReference>
<dbReference type="PROSITE" id="PS00088">
    <property type="entry name" value="SOD_MN"/>
    <property type="match status" value="1"/>
</dbReference>
<dbReference type="Pfam" id="PF00081">
    <property type="entry name" value="Sod_Fe_N"/>
    <property type="match status" value="1"/>
</dbReference>
<keyword evidence="4 6" id="KW-0560">Oxidoreductase</keyword>
<dbReference type="PRINTS" id="PR01703">
    <property type="entry name" value="MNSODISMTASE"/>
</dbReference>
<dbReference type="Gene3D" id="1.10.287.990">
    <property type="entry name" value="Fe,Mn superoxide dismutase (SOD) domain"/>
    <property type="match status" value="1"/>
</dbReference>
<feature type="binding site" evidence="5">
    <location>
        <position position="31"/>
    </location>
    <ligand>
        <name>Mn(2+)</name>
        <dbReference type="ChEBI" id="CHEBI:29035"/>
    </ligand>
</feature>
<evidence type="ECO:0000259" key="8">
    <source>
        <dbReference type="Pfam" id="PF02777"/>
    </source>
</evidence>
<evidence type="ECO:0000256" key="4">
    <source>
        <dbReference type="ARBA" id="ARBA00023002"/>
    </source>
</evidence>
<evidence type="ECO:0000256" key="5">
    <source>
        <dbReference type="PIRSR" id="PIRSR000349-1"/>
    </source>
</evidence>
<feature type="binding site" evidence="5">
    <location>
        <position position="86"/>
    </location>
    <ligand>
        <name>Mn(2+)</name>
        <dbReference type="ChEBI" id="CHEBI:29035"/>
    </ligand>
</feature>
<feature type="domain" description="Manganese/iron superoxide dismutase C-terminal" evidence="8">
    <location>
        <begin position="103"/>
        <end position="201"/>
    </location>
</feature>
<dbReference type="InterPro" id="IPR019832">
    <property type="entry name" value="Mn/Fe_SOD_C"/>
</dbReference>
<comment type="caution">
    <text evidence="9">The sequence shown here is derived from an EMBL/GenBank/DDBJ whole genome shotgun (WGS) entry which is preliminary data.</text>
</comment>
<dbReference type="PIRSF" id="PIRSF000349">
    <property type="entry name" value="SODismutase"/>
    <property type="match status" value="1"/>
</dbReference>
<organism evidence="9 10">
    <name type="scientific">[Clostridium] citroniae WAL-19142</name>
    <dbReference type="NCBI Taxonomy" id="742734"/>
    <lineage>
        <taxon>Bacteria</taxon>
        <taxon>Bacillati</taxon>
        <taxon>Bacillota</taxon>
        <taxon>Clostridia</taxon>
        <taxon>Lachnospirales</taxon>
        <taxon>Lachnospiraceae</taxon>
        <taxon>Enterocloster</taxon>
    </lineage>
</organism>
<feature type="binding site" evidence="5">
    <location>
        <position position="169"/>
    </location>
    <ligand>
        <name>Mn(2+)</name>
        <dbReference type="ChEBI" id="CHEBI:29035"/>
    </ligand>
</feature>
<evidence type="ECO:0000313" key="10">
    <source>
        <dbReference type="Proteomes" id="UP000037392"/>
    </source>
</evidence>
<dbReference type="OrthoDB" id="9803125at2"/>
<dbReference type="EC" id="1.15.1.1" evidence="2 6"/>
<dbReference type="Proteomes" id="UP000037392">
    <property type="component" value="Unassembled WGS sequence"/>
</dbReference>
<dbReference type="InterPro" id="IPR001189">
    <property type="entry name" value="Mn/Fe_SOD"/>
</dbReference>
<comment type="similarity">
    <text evidence="1 6">Belongs to the iron/manganese superoxide dismutase family.</text>
</comment>
<reference evidence="9 10" key="1">
    <citation type="submission" date="2011-04" db="EMBL/GenBank/DDBJ databases">
        <title>The Genome Sequence of Clostridium citroniae WAL-19142.</title>
        <authorList>
            <consortium name="The Broad Institute Genome Sequencing Platform"/>
            <person name="Earl A."/>
            <person name="Ward D."/>
            <person name="Feldgarden M."/>
            <person name="Gevers D."/>
            <person name="Warren Y.A."/>
            <person name="Tyrrell K.L."/>
            <person name="Citron D.M."/>
            <person name="Goldstein E.J."/>
            <person name="Daigneault M."/>
            <person name="Allen-Vercoe E."/>
            <person name="Young S.K."/>
            <person name="Zeng Q."/>
            <person name="Gargeya S."/>
            <person name="Fitzgerald M."/>
            <person name="Haas B."/>
            <person name="Abouelleil A."/>
            <person name="Alvarado L."/>
            <person name="Arachchi H.M."/>
            <person name="Berlin A."/>
            <person name="Brown A."/>
            <person name="Chapman S.B."/>
            <person name="Chen Z."/>
            <person name="Dunbar C."/>
            <person name="Freedman E."/>
            <person name="Gearin G."/>
            <person name="Gellesch M."/>
            <person name="Goldberg J."/>
            <person name="Griggs A."/>
            <person name="Gujja S."/>
            <person name="Heilman E.R."/>
            <person name="Heiman D."/>
            <person name="Howarth C."/>
            <person name="Larson L."/>
            <person name="Lui A."/>
            <person name="MacDonald P.J."/>
            <person name="Mehta T."/>
            <person name="Montmayeur A."/>
            <person name="Murphy C."/>
            <person name="Neiman D."/>
            <person name="Pearson M."/>
            <person name="Priest M."/>
            <person name="Roberts A."/>
            <person name="Saif S."/>
            <person name="Shea T."/>
            <person name="Shenoy N."/>
            <person name="Sisk P."/>
            <person name="Stolte C."/>
            <person name="Sykes S."/>
            <person name="White J."/>
            <person name="Yandava C."/>
            <person name="Wortman J."/>
            <person name="Nusbaum C."/>
            <person name="Birren B."/>
        </authorList>
    </citation>
    <scope>NUCLEOTIDE SEQUENCE [LARGE SCALE GENOMIC DNA]</scope>
    <source>
        <strain evidence="9 10">WAL-19142</strain>
    </source>
</reference>
<comment type="catalytic activity">
    <reaction evidence="6">
        <text>2 superoxide + 2 H(+) = H2O2 + O2</text>
        <dbReference type="Rhea" id="RHEA:20696"/>
        <dbReference type="ChEBI" id="CHEBI:15378"/>
        <dbReference type="ChEBI" id="CHEBI:15379"/>
        <dbReference type="ChEBI" id="CHEBI:16240"/>
        <dbReference type="ChEBI" id="CHEBI:18421"/>
        <dbReference type="EC" id="1.15.1.1"/>
    </reaction>
</comment>